<name>A0AA91T270_CLALS</name>
<dbReference type="EC" id="2.3.1.4" evidence="3 8"/>
<keyword evidence="5 8" id="KW-0012">Acyltransferase</keyword>
<dbReference type="FunFam" id="3.40.630.30:FF:000136">
    <property type="entry name" value="Glucosamine 6-phosphate N-acetyltransferase"/>
    <property type="match status" value="1"/>
</dbReference>
<evidence type="ECO:0000256" key="2">
    <source>
        <dbReference type="ARBA" id="ARBA00006048"/>
    </source>
</evidence>
<dbReference type="EMBL" id="LYUB02000007">
    <property type="protein sequence ID" value="OVF08702.1"/>
    <property type="molecule type" value="Genomic_DNA"/>
</dbReference>
<evidence type="ECO:0000256" key="1">
    <source>
        <dbReference type="ARBA" id="ARBA00004832"/>
    </source>
</evidence>
<comment type="similarity">
    <text evidence="2 8">Belongs to the acetyltransferase family. GNA1 subfamily.</text>
</comment>
<evidence type="ECO:0000313" key="10">
    <source>
        <dbReference type="EMBL" id="OVF08702.1"/>
    </source>
</evidence>
<dbReference type="InterPro" id="IPR000182">
    <property type="entry name" value="GNAT_dom"/>
</dbReference>
<reference evidence="10 11" key="1">
    <citation type="submission" date="2017-04" db="EMBL/GenBank/DDBJ databases">
        <title>Draft genome of the yeast Clavispora lusitaniae type strain CBS 6936.</title>
        <authorList>
            <person name="Durrens P."/>
            <person name="Klopp C."/>
            <person name="Biteau N."/>
            <person name="Fitton-Ouhabi V."/>
            <person name="Dementhon K."/>
            <person name="Accoceberry I."/>
            <person name="Sherman D.J."/>
            <person name="Noel T."/>
        </authorList>
    </citation>
    <scope>NUCLEOTIDE SEQUENCE [LARGE SCALE GENOMIC DNA]</scope>
    <source>
        <strain evidence="10 11">CBS 6936</strain>
    </source>
</reference>
<evidence type="ECO:0000256" key="4">
    <source>
        <dbReference type="ARBA" id="ARBA00022679"/>
    </source>
</evidence>
<dbReference type="PANTHER" id="PTHR13355:SF11">
    <property type="entry name" value="GLUCOSAMINE 6-PHOSPHATE N-ACETYLTRANSFERASE"/>
    <property type="match status" value="1"/>
</dbReference>
<dbReference type="GO" id="GO:0006048">
    <property type="term" value="P:UDP-N-acetylglucosamine biosynthetic process"/>
    <property type="evidence" value="ECO:0007669"/>
    <property type="project" value="UniProtKB-UniRule"/>
</dbReference>
<evidence type="ECO:0000313" key="11">
    <source>
        <dbReference type="Proteomes" id="UP000195602"/>
    </source>
</evidence>
<evidence type="ECO:0000256" key="5">
    <source>
        <dbReference type="ARBA" id="ARBA00023315"/>
    </source>
</evidence>
<dbReference type="PROSITE" id="PS51186">
    <property type="entry name" value="GNAT"/>
    <property type="match status" value="1"/>
</dbReference>
<evidence type="ECO:0000256" key="7">
    <source>
        <dbReference type="ARBA" id="ARBA00069869"/>
    </source>
</evidence>
<dbReference type="SUPFAM" id="SSF55729">
    <property type="entry name" value="Acyl-CoA N-acyltransferases (Nat)"/>
    <property type="match status" value="1"/>
</dbReference>
<keyword evidence="4 8" id="KW-0808">Transferase</keyword>
<dbReference type="AlphaFoldDB" id="A0AA91T270"/>
<evidence type="ECO:0000259" key="9">
    <source>
        <dbReference type="PROSITE" id="PS51186"/>
    </source>
</evidence>
<comment type="catalytic activity">
    <reaction evidence="6 8">
        <text>D-glucosamine 6-phosphate + acetyl-CoA = N-acetyl-D-glucosamine 6-phosphate + CoA + H(+)</text>
        <dbReference type="Rhea" id="RHEA:10292"/>
        <dbReference type="ChEBI" id="CHEBI:15378"/>
        <dbReference type="ChEBI" id="CHEBI:57287"/>
        <dbReference type="ChEBI" id="CHEBI:57288"/>
        <dbReference type="ChEBI" id="CHEBI:57513"/>
        <dbReference type="ChEBI" id="CHEBI:58725"/>
        <dbReference type="EC" id="2.3.1.4"/>
    </reaction>
</comment>
<dbReference type="GO" id="GO:0004059">
    <property type="term" value="F:aralkylamine N-acetyltransferase activity"/>
    <property type="evidence" value="ECO:0007669"/>
    <property type="project" value="EnsemblFungi"/>
</dbReference>
<gene>
    <name evidence="10" type="ORF">A9F13_07g01661</name>
</gene>
<dbReference type="CDD" id="cd04301">
    <property type="entry name" value="NAT_SF"/>
    <property type="match status" value="1"/>
</dbReference>
<evidence type="ECO:0000256" key="3">
    <source>
        <dbReference type="ARBA" id="ARBA00012703"/>
    </source>
</evidence>
<dbReference type="Gene3D" id="3.40.630.30">
    <property type="match status" value="1"/>
</dbReference>
<sequence>MLPEGYTFRPVEKSDHADYVATLSVLTHVGEISAAQFSELLDHWAQNESIYYPRVIADQNNKVVATGMIVVERKLVHGCGKVGHIEDIAVAKDQQGKKLGQHMIQELSKIGHGLGCYKVILDCSEHNVGFYEKCDYKRYGSAMSIRYD</sequence>
<comment type="caution">
    <text evidence="10">The sequence shown here is derived from an EMBL/GenBank/DDBJ whole genome shotgun (WGS) entry which is preliminary data.</text>
</comment>
<organism evidence="10 11">
    <name type="scientific">Clavispora lusitaniae</name>
    <name type="common">Candida lusitaniae</name>
    <dbReference type="NCBI Taxonomy" id="36911"/>
    <lineage>
        <taxon>Eukaryota</taxon>
        <taxon>Fungi</taxon>
        <taxon>Dikarya</taxon>
        <taxon>Ascomycota</taxon>
        <taxon>Saccharomycotina</taxon>
        <taxon>Pichiomycetes</taxon>
        <taxon>Metschnikowiaceae</taxon>
        <taxon>Clavispora</taxon>
    </lineage>
</organism>
<dbReference type="PANTHER" id="PTHR13355">
    <property type="entry name" value="GLUCOSAMINE 6-PHOSPHATE N-ACETYLTRANSFERASE"/>
    <property type="match status" value="1"/>
</dbReference>
<accession>A0AA91T270</accession>
<dbReference type="Proteomes" id="UP000195602">
    <property type="component" value="Unassembled WGS sequence"/>
</dbReference>
<evidence type="ECO:0000256" key="8">
    <source>
        <dbReference type="RuleBase" id="RU365086"/>
    </source>
</evidence>
<evidence type="ECO:0000256" key="6">
    <source>
        <dbReference type="ARBA" id="ARBA00048964"/>
    </source>
</evidence>
<proteinExistence type="inferred from homology"/>
<feature type="domain" description="N-acetyltransferase" evidence="9">
    <location>
        <begin position="6"/>
        <end position="148"/>
    </location>
</feature>
<dbReference type="InterPro" id="IPR016181">
    <property type="entry name" value="Acyl_CoA_acyltransferase"/>
</dbReference>
<dbReference type="Pfam" id="PF00583">
    <property type="entry name" value="Acetyltransf_1"/>
    <property type="match status" value="1"/>
</dbReference>
<comment type="pathway">
    <text evidence="1 8">Nucleotide-sugar biosynthesis; UDP-N-acetyl-alpha-D-glucosamine biosynthesis; N-acetyl-alpha-D-glucosamine 1-phosphate from alpha-D-glucosamine 6-phosphate (route I): step 1/2.</text>
</comment>
<dbReference type="KEGG" id="clus:A9F13_07g01661"/>
<dbReference type="InterPro" id="IPR039143">
    <property type="entry name" value="GNPNAT1-like"/>
</dbReference>
<dbReference type="GO" id="GO:0004343">
    <property type="term" value="F:glucosamine 6-phosphate N-acetyltransferase activity"/>
    <property type="evidence" value="ECO:0007669"/>
    <property type="project" value="UniProtKB-UniRule"/>
</dbReference>
<dbReference type="OMA" id="NQRYDWI"/>
<protein>
    <recommendedName>
        <fullName evidence="7 8">Glucosamine 6-phosphate N-acetyltransferase</fullName>
        <ecNumber evidence="3 8">2.3.1.4</ecNumber>
    </recommendedName>
</protein>